<evidence type="ECO:0000313" key="2">
    <source>
        <dbReference type="Proteomes" id="UP000054166"/>
    </source>
</evidence>
<keyword evidence="2" id="KW-1185">Reference proteome</keyword>
<sequence>MMSTYLRIYRGSYNSVSPPQIGTGSRDSDSCVAIFFYTHHVCVRTLFVCINPSTDNSNKCVSGVSLRRHVQYYLAADYQNPHSHEIHGYYRCHHCHGTRNPTVFCPWVQYLRS</sequence>
<evidence type="ECO:0000313" key="1">
    <source>
        <dbReference type="EMBL" id="KIM83290.1"/>
    </source>
</evidence>
<name>A0A0C3FFV3_PILCF</name>
<gene>
    <name evidence="1" type="ORF">PILCRDRAFT_439357</name>
</gene>
<dbReference type="Proteomes" id="UP000054166">
    <property type="component" value="Unassembled WGS sequence"/>
</dbReference>
<proteinExistence type="predicted"/>
<organism evidence="1 2">
    <name type="scientific">Piloderma croceum (strain F 1598)</name>
    <dbReference type="NCBI Taxonomy" id="765440"/>
    <lineage>
        <taxon>Eukaryota</taxon>
        <taxon>Fungi</taxon>
        <taxon>Dikarya</taxon>
        <taxon>Basidiomycota</taxon>
        <taxon>Agaricomycotina</taxon>
        <taxon>Agaricomycetes</taxon>
        <taxon>Agaricomycetidae</taxon>
        <taxon>Atheliales</taxon>
        <taxon>Atheliaceae</taxon>
        <taxon>Piloderma</taxon>
    </lineage>
</organism>
<protein>
    <submittedName>
        <fullName evidence="1">Uncharacterized protein</fullName>
    </submittedName>
</protein>
<accession>A0A0C3FFV3</accession>
<reference evidence="2" key="2">
    <citation type="submission" date="2015-01" db="EMBL/GenBank/DDBJ databases">
        <title>Evolutionary Origins and Diversification of the Mycorrhizal Mutualists.</title>
        <authorList>
            <consortium name="DOE Joint Genome Institute"/>
            <consortium name="Mycorrhizal Genomics Consortium"/>
            <person name="Kohler A."/>
            <person name="Kuo A."/>
            <person name="Nagy L.G."/>
            <person name="Floudas D."/>
            <person name="Copeland A."/>
            <person name="Barry K.W."/>
            <person name="Cichocki N."/>
            <person name="Veneault-Fourrey C."/>
            <person name="LaButti K."/>
            <person name="Lindquist E.A."/>
            <person name="Lipzen A."/>
            <person name="Lundell T."/>
            <person name="Morin E."/>
            <person name="Murat C."/>
            <person name="Riley R."/>
            <person name="Ohm R."/>
            <person name="Sun H."/>
            <person name="Tunlid A."/>
            <person name="Henrissat B."/>
            <person name="Grigoriev I.V."/>
            <person name="Hibbett D.S."/>
            <person name="Martin F."/>
        </authorList>
    </citation>
    <scope>NUCLEOTIDE SEQUENCE [LARGE SCALE GENOMIC DNA]</scope>
    <source>
        <strain evidence="2">F 1598</strain>
    </source>
</reference>
<dbReference type="InParanoid" id="A0A0C3FFV3"/>
<dbReference type="EMBL" id="KN832991">
    <property type="protein sequence ID" value="KIM83290.1"/>
    <property type="molecule type" value="Genomic_DNA"/>
</dbReference>
<reference evidence="1 2" key="1">
    <citation type="submission" date="2014-04" db="EMBL/GenBank/DDBJ databases">
        <authorList>
            <consortium name="DOE Joint Genome Institute"/>
            <person name="Kuo A."/>
            <person name="Tarkka M."/>
            <person name="Buscot F."/>
            <person name="Kohler A."/>
            <person name="Nagy L.G."/>
            <person name="Floudas D."/>
            <person name="Copeland A."/>
            <person name="Barry K.W."/>
            <person name="Cichocki N."/>
            <person name="Veneault-Fourrey C."/>
            <person name="LaButti K."/>
            <person name="Lindquist E.A."/>
            <person name="Lipzen A."/>
            <person name="Lundell T."/>
            <person name="Morin E."/>
            <person name="Murat C."/>
            <person name="Sun H."/>
            <person name="Tunlid A."/>
            <person name="Henrissat B."/>
            <person name="Grigoriev I.V."/>
            <person name="Hibbett D.S."/>
            <person name="Martin F."/>
            <person name="Nordberg H.P."/>
            <person name="Cantor M.N."/>
            <person name="Hua S.X."/>
        </authorList>
    </citation>
    <scope>NUCLEOTIDE SEQUENCE [LARGE SCALE GENOMIC DNA]</scope>
    <source>
        <strain evidence="1 2">F 1598</strain>
    </source>
</reference>
<dbReference type="AlphaFoldDB" id="A0A0C3FFV3"/>
<dbReference type="HOGENOM" id="CLU_2134465_0_0_1"/>